<gene>
    <name evidence="1" type="ORF">AG0111_0g12112</name>
</gene>
<protein>
    <submittedName>
        <fullName evidence="1">Uncharacterized protein</fullName>
    </submittedName>
</protein>
<accession>A0ACB6F561</accession>
<sequence length="452" mass="49666">MDRDRDTGISILVIGAGIAGLSFTIESYRKGHNVHIIERRSSKESAGEMIIITTSALHTPKKWPGFMERARKRAIAPTLTMKKFNGDVVGSFNLGDEKNTSVAIYRSELNKVLHEYASLLGIPIELSTNAVDYFETEDHGGVELADGRKLTADIVVAADGVGSKSWHLVGEKTAPISSGFILYRVTFPAPPALENPIIRKEFEGVGDRGILHAGPGAHMVTCLSGDKMCWMLTCKDDGDKGGESWSQSTTIDKALEATSGWEPFITEVIKATPDHTVLDWKLMWRDPQPRWVSPIGRVVQIGDSAHPFLPTSASGGTMAMEDAFSLAACLQIAGKNNACIATKVHNHLRFERVSSAQKMGFKNREVFHNTDWDIVAKNPEAMGKMVGDWVIYHDPEQYAYDSYTSCADHILNGAPFKHGNSVPGYTYKPWTVKQLLEASDAGKPIFDEGVWD</sequence>
<proteinExistence type="predicted"/>
<keyword evidence="2" id="KW-1185">Reference proteome</keyword>
<organism evidence="1 2">
    <name type="scientific">Alternaria gaisen</name>
    <dbReference type="NCBI Taxonomy" id="167740"/>
    <lineage>
        <taxon>Eukaryota</taxon>
        <taxon>Fungi</taxon>
        <taxon>Dikarya</taxon>
        <taxon>Ascomycota</taxon>
        <taxon>Pezizomycotina</taxon>
        <taxon>Dothideomycetes</taxon>
        <taxon>Pleosporomycetidae</taxon>
        <taxon>Pleosporales</taxon>
        <taxon>Pleosporineae</taxon>
        <taxon>Pleosporaceae</taxon>
        <taxon>Alternaria</taxon>
        <taxon>Alternaria sect. Alternaria</taxon>
    </lineage>
</organism>
<dbReference type="Proteomes" id="UP000293547">
    <property type="component" value="Unassembled WGS sequence"/>
</dbReference>
<comment type="caution">
    <text evidence="1">The sequence shown here is derived from an EMBL/GenBank/DDBJ whole genome shotgun (WGS) entry which is preliminary data.</text>
</comment>
<dbReference type="EMBL" id="PDWZ02000016">
    <property type="protein sequence ID" value="KAB2099549.1"/>
    <property type="molecule type" value="Genomic_DNA"/>
</dbReference>
<evidence type="ECO:0000313" key="1">
    <source>
        <dbReference type="EMBL" id="KAB2099549.1"/>
    </source>
</evidence>
<evidence type="ECO:0000313" key="2">
    <source>
        <dbReference type="Proteomes" id="UP000293547"/>
    </source>
</evidence>
<reference evidence="1 2" key="1">
    <citation type="journal article" date="2019" name="bioRxiv">
        <title>Genomics, evolutionary history and diagnostics of the Alternaria alternata species group including apple and Asian pear pathotypes.</title>
        <authorList>
            <person name="Armitage A.D."/>
            <person name="Cockerton H.M."/>
            <person name="Sreenivasaprasad S."/>
            <person name="Woodhall J.W."/>
            <person name="Lane C.R."/>
            <person name="Harrison R.J."/>
            <person name="Clarkson J.P."/>
        </authorList>
    </citation>
    <scope>NUCLEOTIDE SEQUENCE [LARGE SCALE GENOMIC DNA]</scope>
    <source>
        <strain evidence="1 2">FERA 650</strain>
    </source>
</reference>
<name>A0ACB6F561_9PLEO</name>